<sequence>MLLYPWRTSKTAPFAGTATTALVAAENAYKAFTFDINPFLVWLGNIKCKNYSEEQIIEIRHSVNNALVEFQSSLGEEHWIPNIFNIERWWSIQTLKKISPKKI</sequence>
<dbReference type="InterPro" id="IPR029063">
    <property type="entry name" value="SAM-dependent_MTases_sf"/>
</dbReference>
<gene>
    <name evidence="1" type="ORF">WN50_31260</name>
</gene>
<reference evidence="1 2" key="1">
    <citation type="submission" date="2015-06" db="EMBL/GenBank/DDBJ databases">
        <title>Draft genome assembly of filamentous brackish cyanobacterium Limnoraphis robusta strain CS-951.</title>
        <authorList>
            <person name="Willis A."/>
            <person name="Parks M."/>
            <person name="Burford M.A."/>
        </authorList>
    </citation>
    <scope>NUCLEOTIDE SEQUENCE [LARGE SCALE GENOMIC DNA]</scope>
    <source>
        <strain evidence="1 2">CS-951</strain>
    </source>
</reference>
<evidence type="ECO:0000313" key="2">
    <source>
        <dbReference type="Proteomes" id="UP000033607"/>
    </source>
</evidence>
<protein>
    <submittedName>
        <fullName evidence="1">Uncharacterized protein</fullName>
    </submittedName>
</protein>
<name>A0A0J9HP57_9CYAN</name>
<accession>A0A0J9HP57</accession>
<dbReference type="EMBL" id="LATL02000005">
    <property type="protein sequence ID" value="KMW70974.1"/>
    <property type="molecule type" value="Genomic_DNA"/>
</dbReference>
<dbReference type="Proteomes" id="UP000033607">
    <property type="component" value="Unassembled WGS sequence"/>
</dbReference>
<evidence type="ECO:0000313" key="1">
    <source>
        <dbReference type="EMBL" id="KMW70974.1"/>
    </source>
</evidence>
<organism evidence="1 2">
    <name type="scientific">Limnoraphis robusta CS-951</name>
    <dbReference type="NCBI Taxonomy" id="1637645"/>
    <lineage>
        <taxon>Bacteria</taxon>
        <taxon>Bacillati</taxon>
        <taxon>Cyanobacteriota</taxon>
        <taxon>Cyanophyceae</taxon>
        <taxon>Oscillatoriophycideae</taxon>
        <taxon>Oscillatoriales</taxon>
        <taxon>Sirenicapillariaceae</taxon>
        <taxon>Limnoraphis</taxon>
    </lineage>
</organism>
<proteinExistence type="predicted"/>
<dbReference type="SUPFAM" id="SSF53335">
    <property type="entry name" value="S-adenosyl-L-methionine-dependent methyltransferases"/>
    <property type="match status" value="1"/>
</dbReference>
<dbReference type="AlphaFoldDB" id="A0A0J9HP57"/>
<comment type="caution">
    <text evidence="1">The sequence shown here is derived from an EMBL/GenBank/DDBJ whole genome shotgun (WGS) entry which is preliminary data.</text>
</comment>